<dbReference type="Pfam" id="PF14464">
    <property type="entry name" value="Prok-JAB"/>
    <property type="match status" value="1"/>
</dbReference>
<evidence type="ECO:0000256" key="5">
    <source>
        <dbReference type="ARBA" id="ARBA00023049"/>
    </source>
</evidence>
<evidence type="ECO:0000313" key="7">
    <source>
        <dbReference type="EMBL" id="ANF96383.1"/>
    </source>
</evidence>
<keyword evidence="5" id="KW-0482">Metalloprotease</keyword>
<proteinExistence type="predicted"/>
<dbReference type="AlphaFoldDB" id="A0A172ZFU8"/>
<dbReference type="STRING" id="1616788.AR543_10455"/>
<keyword evidence="4" id="KW-0862">Zinc</keyword>
<dbReference type="CDD" id="cd08070">
    <property type="entry name" value="MPN_like"/>
    <property type="match status" value="1"/>
</dbReference>
<dbReference type="GO" id="GO:0008235">
    <property type="term" value="F:metalloexopeptidase activity"/>
    <property type="evidence" value="ECO:0007669"/>
    <property type="project" value="TreeGrafter"/>
</dbReference>
<dbReference type="Gene3D" id="3.40.140.10">
    <property type="entry name" value="Cytidine Deaminase, domain 2"/>
    <property type="match status" value="1"/>
</dbReference>
<dbReference type="KEGG" id="pbv:AR543_10455"/>
<keyword evidence="2" id="KW-0479">Metal-binding</keyword>
<dbReference type="Proteomes" id="UP000078148">
    <property type="component" value="Chromosome"/>
</dbReference>
<dbReference type="GO" id="GO:0008270">
    <property type="term" value="F:zinc ion binding"/>
    <property type="evidence" value="ECO:0007669"/>
    <property type="project" value="TreeGrafter"/>
</dbReference>
<keyword evidence="3" id="KW-0378">Hydrolase</keyword>
<sequence length="209" mass="22507">MAHLPNREEHNTIRLASSALEQIAAHMASSPAAEVCGVLLGKKAAGGMHIHSYRGLRNVAPDPLHHFSFAPEDWIPYCFESSELIGIFHSHPVTAPVPSITDKEQLPEFASMISVYLIGSTAPLSEIDSISEKKKGMVNEYLPDSSFPPGAIPIAAAASPAIYSICHISSPTPLYIGSYKVAQQSCLSSSMTNAQQRPYILAPAVLHIY</sequence>
<dbReference type="PANTHER" id="PTHR34858:SF1">
    <property type="entry name" value="CYSO-CYSTEINE PEPTIDASE"/>
    <property type="match status" value="1"/>
</dbReference>
<reference evidence="8" key="1">
    <citation type="submission" date="2015-10" db="EMBL/GenBank/DDBJ databases">
        <title>Genome of Paenibacillus bovis sp. nov.</title>
        <authorList>
            <person name="Wu Z."/>
            <person name="Gao C."/>
            <person name="Liu Z."/>
            <person name="Zheng H."/>
        </authorList>
    </citation>
    <scope>NUCLEOTIDE SEQUENCE [LARGE SCALE GENOMIC DNA]</scope>
    <source>
        <strain evidence="8">BD3526</strain>
    </source>
</reference>
<evidence type="ECO:0000313" key="8">
    <source>
        <dbReference type="Proteomes" id="UP000078148"/>
    </source>
</evidence>
<dbReference type="PANTHER" id="PTHR34858">
    <property type="entry name" value="CYSO-CYSTEINE PEPTIDASE"/>
    <property type="match status" value="1"/>
</dbReference>
<evidence type="ECO:0000259" key="6">
    <source>
        <dbReference type="PROSITE" id="PS50249"/>
    </source>
</evidence>
<dbReference type="InterPro" id="IPR028090">
    <property type="entry name" value="JAB_dom_prok"/>
</dbReference>
<dbReference type="InterPro" id="IPR037518">
    <property type="entry name" value="MPN"/>
</dbReference>
<keyword evidence="8" id="KW-1185">Reference proteome</keyword>
<gene>
    <name evidence="7" type="ORF">AR543_10455</name>
</gene>
<feature type="domain" description="MPN" evidence="6">
    <location>
        <begin position="13"/>
        <end position="141"/>
    </location>
</feature>
<protein>
    <recommendedName>
        <fullName evidence="6">MPN domain-containing protein</fullName>
    </recommendedName>
</protein>
<dbReference type="InterPro" id="IPR051929">
    <property type="entry name" value="VirAsm_ModProt"/>
</dbReference>
<evidence type="ECO:0000256" key="1">
    <source>
        <dbReference type="ARBA" id="ARBA00022670"/>
    </source>
</evidence>
<keyword evidence="1" id="KW-0645">Protease</keyword>
<dbReference type="SUPFAM" id="SSF102712">
    <property type="entry name" value="JAB1/MPN domain"/>
    <property type="match status" value="1"/>
</dbReference>
<dbReference type="EMBL" id="CP013023">
    <property type="protein sequence ID" value="ANF96383.1"/>
    <property type="molecule type" value="Genomic_DNA"/>
</dbReference>
<evidence type="ECO:0000256" key="3">
    <source>
        <dbReference type="ARBA" id="ARBA00022801"/>
    </source>
</evidence>
<reference evidence="7 8" key="2">
    <citation type="journal article" date="2016" name="Int. J. Syst. Evol. Microbiol.">
        <title>Paenibacillus bovis sp. nov., isolated from raw yak (Bos grunniens) milk.</title>
        <authorList>
            <person name="Gao C."/>
            <person name="Han J."/>
            <person name="Liu Z."/>
            <person name="Xu X."/>
            <person name="Hang F."/>
            <person name="Wu Z."/>
        </authorList>
    </citation>
    <scope>NUCLEOTIDE SEQUENCE [LARGE SCALE GENOMIC DNA]</scope>
    <source>
        <strain evidence="7 8">BD3526</strain>
    </source>
</reference>
<dbReference type="GO" id="GO:0006508">
    <property type="term" value="P:proteolysis"/>
    <property type="evidence" value="ECO:0007669"/>
    <property type="project" value="UniProtKB-KW"/>
</dbReference>
<dbReference type="PROSITE" id="PS50249">
    <property type="entry name" value="MPN"/>
    <property type="match status" value="1"/>
</dbReference>
<evidence type="ECO:0000256" key="2">
    <source>
        <dbReference type="ARBA" id="ARBA00022723"/>
    </source>
</evidence>
<accession>A0A172ZFU8</accession>
<name>A0A172ZFU8_9BACL</name>
<organism evidence="7 8">
    <name type="scientific">Paenibacillus bovis</name>
    <dbReference type="NCBI Taxonomy" id="1616788"/>
    <lineage>
        <taxon>Bacteria</taxon>
        <taxon>Bacillati</taxon>
        <taxon>Bacillota</taxon>
        <taxon>Bacilli</taxon>
        <taxon>Bacillales</taxon>
        <taxon>Paenibacillaceae</taxon>
        <taxon>Paenibacillus</taxon>
    </lineage>
</organism>
<evidence type="ECO:0000256" key="4">
    <source>
        <dbReference type="ARBA" id="ARBA00022833"/>
    </source>
</evidence>